<dbReference type="OrthoDB" id="9791162at2"/>
<dbReference type="KEGG" id="mphc:DMC14_002595"/>
<dbReference type="InterPro" id="IPR027417">
    <property type="entry name" value="P-loop_NTPase"/>
</dbReference>
<dbReference type="PANTHER" id="PTHR13696:SF52">
    <property type="entry name" value="PARA FAMILY PROTEIN CT_582"/>
    <property type="match status" value="1"/>
</dbReference>
<name>A0A3T0TUM7_9BACT</name>
<dbReference type="CDD" id="cd02042">
    <property type="entry name" value="ParAB_family"/>
    <property type="match status" value="1"/>
</dbReference>
<dbReference type="Pfam" id="PF13614">
    <property type="entry name" value="AAA_31"/>
    <property type="match status" value="1"/>
</dbReference>
<evidence type="ECO:0000313" key="3">
    <source>
        <dbReference type="Proteomes" id="UP000256585"/>
    </source>
</evidence>
<feature type="domain" description="AAA" evidence="1">
    <location>
        <begin position="1"/>
        <end position="181"/>
    </location>
</feature>
<dbReference type="InterPro" id="IPR050678">
    <property type="entry name" value="DNA_Partitioning_ATPase"/>
</dbReference>
<dbReference type="PANTHER" id="PTHR13696">
    <property type="entry name" value="P-LOOP CONTAINING NUCLEOSIDE TRIPHOSPHATE HYDROLASE"/>
    <property type="match status" value="1"/>
</dbReference>
<dbReference type="InterPro" id="IPR025669">
    <property type="entry name" value="AAA_dom"/>
</dbReference>
<reference evidence="2" key="1">
    <citation type="submission" date="2019-03" db="EMBL/GenBank/DDBJ databases">
        <title>Draft Sequence and Annotation of the Mycoplasma phocicerebrale Strain 1049T Genome.</title>
        <authorList>
            <person name="Frasca S.Jr."/>
            <person name="Kutish G.F."/>
            <person name="Castellanos Gell J."/>
            <person name="Michaels D.L."/>
            <person name="Brown D.R."/>
        </authorList>
    </citation>
    <scope>NUCLEOTIDE SEQUENCE</scope>
    <source>
        <strain evidence="2">1049</strain>
    </source>
</reference>
<dbReference type="SUPFAM" id="SSF52540">
    <property type="entry name" value="P-loop containing nucleoside triphosphate hydrolases"/>
    <property type="match status" value="1"/>
</dbReference>
<sequence length="263" mass="29778">MKIIAFANNKGGVLKTSLTVNYASVLAKKGYKVLIIDTDSQSNVLASFNNIVLDPSNYSIYDLVFKNKKIDDAIINVFENIDVIPSSQEWQDFDTEATKRFIYEKNFKSIKNILEDIKKTKKYDYVLIDTEPKKSANTFSVLLATEEIIIPFTLESFGIQALTEMYKYVNKAKEANKNLKIKALVATKTFARSKMEKIIKEQSSKFPEPGLCNISIPHSTTGASSVTLKKLPVYLTTKNKLTKAYEELVNLLEFGVLEENNER</sequence>
<protein>
    <submittedName>
        <fullName evidence="2">ParA family protein</fullName>
    </submittedName>
</protein>
<dbReference type="Proteomes" id="UP000256585">
    <property type="component" value="Chromosome"/>
</dbReference>
<proteinExistence type="predicted"/>
<dbReference type="AlphaFoldDB" id="A0A3T0TUM7"/>
<evidence type="ECO:0000313" key="2">
    <source>
        <dbReference type="EMBL" id="AZZ65659.1"/>
    </source>
</evidence>
<evidence type="ECO:0000259" key="1">
    <source>
        <dbReference type="Pfam" id="PF13614"/>
    </source>
</evidence>
<gene>
    <name evidence="2" type="ORF">DMC14_002595</name>
</gene>
<dbReference type="EMBL" id="CP033058">
    <property type="protein sequence ID" value="AZZ65659.1"/>
    <property type="molecule type" value="Genomic_DNA"/>
</dbReference>
<dbReference type="RefSeq" id="WP_116171518.1">
    <property type="nucleotide sequence ID" value="NZ_CP033058.2"/>
</dbReference>
<accession>A0A3T0TUM7</accession>
<organism evidence="2 3">
    <name type="scientific">Metamycoplasma phocicerebrale</name>
    <dbReference type="NCBI Taxonomy" id="142649"/>
    <lineage>
        <taxon>Bacteria</taxon>
        <taxon>Bacillati</taxon>
        <taxon>Mycoplasmatota</taxon>
        <taxon>Mycoplasmoidales</taxon>
        <taxon>Metamycoplasmataceae</taxon>
        <taxon>Metamycoplasma</taxon>
    </lineage>
</organism>
<keyword evidence="3" id="KW-1185">Reference proteome</keyword>
<dbReference type="Gene3D" id="3.40.50.300">
    <property type="entry name" value="P-loop containing nucleotide triphosphate hydrolases"/>
    <property type="match status" value="1"/>
</dbReference>